<dbReference type="Gene3D" id="3.90.550.10">
    <property type="entry name" value="Spore Coat Polysaccharide Biosynthesis Protein SpsA, Chain A"/>
    <property type="match status" value="1"/>
</dbReference>
<dbReference type="GO" id="GO:0016779">
    <property type="term" value="F:nucleotidyltransferase activity"/>
    <property type="evidence" value="ECO:0007669"/>
    <property type="project" value="UniProtKB-KW"/>
</dbReference>
<organism evidence="3 4">
    <name type="scientific">Aquipuribacter nitratireducens</name>
    <dbReference type="NCBI Taxonomy" id="650104"/>
    <lineage>
        <taxon>Bacteria</taxon>
        <taxon>Bacillati</taxon>
        <taxon>Actinomycetota</taxon>
        <taxon>Actinomycetes</taxon>
        <taxon>Micrococcales</taxon>
        <taxon>Intrasporangiaceae</taxon>
        <taxon>Aquipuribacter</taxon>
    </lineage>
</organism>
<keyword evidence="1" id="KW-0808">Transferase</keyword>
<dbReference type="InterPro" id="IPR034683">
    <property type="entry name" value="IspD/TarI"/>
</dbReference>
<evidence type="ECO:0000256" key="2">
    <source>
        <dbReference type="ARBA" id="ARBA00022695"/>
    </source>
</evidence>
<reference evidence="4" key="1">
    <citation type="journal article" date="2019" name="Int. J. Syst. Evol. Microbiol.">
        <title>The Global Catalogue of Microorganisms (GCM) 10K type strain sequencing project: providing services to taxonomists for standard genome sequencing and annotation.</title>
        <authorList>
            <consortium name="The Broad Institute Genomics Platform"/>
            <consortium name="The Broad Institute Genome Sequencing Center for Infectious Disease"/>
            <person name="Wu L."/>
            <person name="Ma J."/>
        </authorList>
    </citation>
    <scope>NUCLEOTIDE SEQUENCE [LARGE SCALE GENOMIC DNA]</scope>
    <source>
        <strain evidence="4">CCUG 43114</strain>
    </source>
</reference>
<name>A0ABW0GM93_9MICO</name>
<keyword evidence="4" id="KW-1185">Reference proteome</keyword>
<dbReference type="InterPro" id="IPR029044">
    <property type="entry name" value="Nucleotide-diphossugar_trans"/>
</dbReference>
<evidence type="ECO:0000313" key="4">
    <source>
        <dbReference type="Proteomes" id="UP001596122"/>
    </source>
</evidence>
<accession>A0ABW0GM93</accession>
<dbReference type="EMBL" id="JBHSLD010000007">
    <property type="protein sequence ID" value="MFC5381042.1"/>
    <property type="molecule type" value="Genomic_DNA"/>
</dbReference>
<gene>
    <name evidence="3" type="ORF">ACFPJ6_09580</name>
</gene>
<dbReference type="RefSeq" id="WP_340270943.1">
    <property type="nucleotide sequence ID" value="NZ_JBBEOG010000008.1"/>
</dbReference>
<evidence type="ECO:0000313" key="3">
    <source>
        <dbReference type="EMBL" id="MFC5381042.1"/>
    </source>
</evidence>
<dbReference type="Pfam" id="PF01128">
    <property type="entry name" value="IspD"/>
    <property type="match status" value="1"/>
</dbReference>
<protein>
    <submittedName>
        <fullName evidence="3">2-C-methyl-D-erythritol 4-phosphate cytidylyltransferase</fullName>
    </submittedName>
</protein>
<evidence type="ECO:0000256" key="1">
    <source>
        <dbReference type="ARBA" id="ARBA00022679"/>
    </source>
</evidence>
<comment type="caution">
    <text evidence="3">The sequence shown here is derived from an EMBL/GenBank/DDBJ whole genome shotgun (WGS) entry which is preliminary data.</text>
</comment>
<sequence>MPERGPLLVVVPVPPGGADRRLVLAGSAPGDTLLERALGLGRHLLAAAGDPGRPVVVDLADPSPADPTADGPDGTDVVVVHPLCAFADPDEAVALVRTALADATPAAAVVPVTDTIKRLERPADLPVVAGTVDRDRLAAAATPVVLPAGCLPPGSWARLPLADPASTLVAVLAATGGGTRLVPVGGTARRLHDPDDVSVVAAVLAAG</sequence>
<proteinExistence type="predicted"/>
<dbReference type="Proteomes" id="UP001596122">
    <property type="component" value="Unassembled WGS sequence"/>
</dbReference>
<keyword evidence="2 3" id="KW-0548">Nucleotidyltransferase</keyword>